<dbReference type="EMBL" id="AHNU02000082">
    <property type="protein sequence ID" value="EMN88274.1"/>
    <property type="molecule type" value="Genomic_DNA"/>
</dbReference>
<dbReference type="GO" id="GO:0006313">
    <property type="term" value="P:DNA transposition"/>
    <property type="evidence" value="ECO:0007669"/>
    <property type="project" value="InterPro"/>
</dbReference>
<gene>
    <name evidence="2" type="ORF">LEP1GSC108_1610</name>
</gene>
<organism evidence="2 3">
    <name type="scientific">Leptospira weilii str. UI 13098</name>
    <dbReference type="NCBI Taxonomy" id="1088542"/>
    <lineage>
        <taxon>Bacteria</taxon>
        <taxon>Pseudomonadati</taxon>
        <taxon>Spirochaetota</taxon>
        <taxon>Spirochaetia</taxon>
        <taxon>Leptospirales</taxon>
        <taxon>Leptospiraceae</taxon>
        <taxon>Leptospira</taxon>
    </lineage>
</organism>
<reference evidence="2 3" key="1">
    <citation type="submission" date="2013-01" db="EMBL/GenBank/DDBJ databases">
        <authorList>
            <person name="Harkins D.M."/>
            <person name="Durkin A.S."/>
            <person name="Brinkac L.M."/>
            <person name="Haft D.H."/>
            <person name="Selengut J.D."/>
            <person name="Sanka R."/>
            <person name="DePew J."/>
            <person name="Purushe J."/>
            <person name="Chanthongthip A."/>
            <person name="Lattana O."/>
            <person name="Phetsouvanh R."/>
            <person name="Newton P.N."/>
            <person name="Vinetz J.M."/>
            <person name="Sutton G.G."/>
            <person name="Nierman W.C."/>
            <person name="Fouts D.E."/>
        </authorList>
    </citation>
    <scope>NUCLEOTIDE SEQUENCE [LARGE SCALE GENOMIC DNA]</scope>
    <source>
        <strain evidence="2 3">UI 13098</strain>
    </source>
</reference>
<evidence type="ECO:0000313" key="3">
    <source>
        <dbReference type="Proteomes" id="UP000012118"/>
    </source>
</evidence>
<evidence type="ECO:0000259" key="1">
    <source>
        <dbReference type="Pfam" id="PF02371"/>
    </source>
</evidence>
<accession>M6PYX1</accession>
<dbReference type="InterPro" id="IPR003346">
    <property type="entry name" value="Transposase_20"/>
</dbReference>
<comment type="caution">
    <text evidence="2">The sequence shown here is derived from an EMBL/GenBank/DDBJ whole genome shotgun (WGS) entry which is preliminary data.</text>
</comment>
<feature type="domain" description="Transposase IS116/IS110/IS902 C-terminal" evidence="1">
    <location>
        <begin position="2"/>
        <end position="43"/>
    </location>
</feature>
<proteinExistence type="predicted"/>
<dbReference type="Proteomes" id="UP000012118">
    <property type="component" value="Unassembled WGS sequence"/>
</dbReference>
<dbReference type="AlphaFoldDB" id="M6PYX1"/>
<evidence type="ECO:0000313" key="2">
    <source>
        <dbReference type="EMBL" id="EMN88274.1"/>
    </source>
</evidence>
<protein>
    <submittedName>
        <fullName evidence="2">Transposase, IS116/IS110/IS902 domain protein</fullName>
    </submittedName>
</protein>
<dbReference type="GO" id="GO:0003677">
    <property type="term" value="F:DNA binding"/>
    <property type="evidence" value="ECO:0007669"/>
    <property type="project" value="InterPro"/>
</dbReference>
<name>M6PYX1_9LEPT</name>
<keyword evidence="3" id="KW-1185">Reference proteome</keyword>
<sequence>MSFLGLVPGEYASERKQIGVTKIGSPRLRRILTKTVWRIAFLKQKVRS</sequence>
<dbReference type="GO" id="GO:0004803">
    <property type="term" value="F:transposase activity"/>
    <property type="evidence" value="ECO:0007669"/>
    <property type="project" value="InterPro"/>
</dbReference>
<dbReference type="Pfam" id="PF02371">
    <property type="entry name" value="Transposase_20"/>
    <property type="match status" value="1"/>
</dbReference>